<organism evidence="3 4">
    <name type="scientific">Nematocida ausubeli (strain ATCC PRA-371 / ERTm2)</name>
    <name type="common">Nematode killer fungus</name>
    <dbReference type="NCBI Taxonomy" id="1913371"/>
    <lineage>
        <taxon>Eukaryota</taxon>
        <taxon>Fungi</taxon>
        <taxon>Fungi incertae sedis</taxon>
        <taxon>Microsporidia</taxon>
        <taxon>Nematocida</taxon>
    </lineage>
</organism>
<name>A0A086J5I7_NEMA1</name>
<comment type="caution">
    <text evidence="3">The sequence shown here is derived from an EMBL/GenBank/DDBJ whole genome shotgun (WGS) entry which is preliminary data.</text>
</comment>
<evidence type="ECO:0000256" key="1">
    <source>
        <dbReference type="SAM" id="MobiDB-lite"/>
    </source>
</evidence>
<dbReference type="GeneID" id="77675456"/>
<accession>A0A086J5I7</accession>
<keyword evidence="2" id="KW-0472">Membrane</keyword>
<dbReference type="Proteomes" id="UP000054524">
    <property type="component" value="Unassembled WGS sequence"/>
</dbReference>
<dbReference type="EMBL" id="AKIJ01000001">
    <property type="protein sequence ID" value="KFG27405.1"/>
    <property type="molecule type" value="Genomic_DNA"/>
</dbReference>
<sequence>MDEQSIPSSVQETNCEPHEIWCEEDNRPIEEMGSHELILFGILILLLIGFTVTILLLKRFLRRVTAETHHVIYRTRGTNRYRPGLSTIQEESMSDSDIQRLNNPAYTNRQELSPLISSSRPEHFPPTYDEAMRSTASSVGSNTTEQSELPTYIEAVTRST</sequence>
<protein>
    <submittedName>
        <fullName evidence="3">Uncharacterized protein</fullName>
    </submittedName>
</protein>
<feature type="compositionally biased region" description="Polar residues" evidence="1">
    <location>
        <begin position="134"/>
        <end position="149"/>
    </location>
</feature>
<proteinExistence type="predicted"/>
<reference evidence="3 4" key="1">
    <citation type="journal article" date="2014" name="Genome Announc.">
        <title>Genome Sequence of the Microsporidian Species Nematocida sp1 Strain ERTm6 (ATCC PRA-372).</title>
        <authorList>
            <person name="Bakowski M.A."/>
            <person name="Priest M."/>
            <person name="Young S."/>
            <person name="Cuomo C.A."/>
            <person name="Troemel E.R."/>
        </authorList>
    </citation>
    <scope>NUCLEOTIDE SEQUENCE [LARGE SCALE GENOMIC DNA]</scope>
    <source>
        <strain evidence="3 4">ERTm6</strain>
    </source>
</reference>
<evidence type="ECO:0000313" key="4">
    <source>
        <dbReference type="Proteomes" id="UP000054524"/>
    </source>
</evidence>
<dbReference type="RefSeq" id="XP_052905960.1">
    <property type="nucleotide sequence ID" value="XM_053048135.1"/>
</dbReference>
<keyword evidence="4" id="KW-1185">Reference proteome</keyword>
<gene>
    <name evidence="3" type="ORF">NESG_00483</name>
</gene>
<keyword evidence="2" id="KW-0812">Transmembrane</keyword>
<evidence type="ECO:0000256" key="2">
    <source>
        <dbReference type="SAM" id="Phobius"/>
    </source>
</evidence>
<feature type="transmembrane region" description="Helical" evidence="2">
    <location>
        <begin position="37"/>
        <end position="57"/>
    </location>
</feature>
<evidence type="ECO:0000313" key="3">
    <source>
        <dbReference type="EMBL" id="KFG27405.1"/>
    </source>
</evidence>
<keyword evidence="2" id="KW-1133">Transmembrane helix</keyword>
<dbReference type="HOGENOM" id="CLU_1652625_0_0_1"/>
<dbReference type="AlphaFoldDB" id="A0A086J5I7"/>
<feature type="region of interest" description="Disordered" evidence="1">
    <location>
        <begin position="116"/>
        <end position="160"/>
    </location>
</feature>